<evidence type="ECO:0000259" key="7">
    <source>
        <dbReference type="Pfam" id="PF07106"/>
    </source>
</evidence>
<proteinExistence type="inferred from homology"/>
<feature type="domain" description="Homologous-pairing protein 2 winged helix" evidence="7">
    <location>
        <begin position="29"/>
        <end position="86"/>
    </location>
</feature>
<dbReference type="AlphaFoldDB" id="A0A6A5VKQ4"/>
<reference evidence="8" key="1">
    <citation type="journal article" date="2020" name="Stud. Mycol.">
        <title>101 Dothideomycetes genomes: a test case for predicting lifestyles and emergence of pathogens.</title>
        <authorList>
            <person name="Haridas S."/>
            <person name="Albert R."/>
            <person name="Binder M."/>
            <person name="Bloem J."/>
            <person name="Labutti K."/>
            <person name="Salamov A."/>
            <person name="Andreopoulos B."/>
            <person name="Baker S."/>
            <person name="Barry K."/>
            <person name="Bills G."/>
            <person name="Bluhm B."/>
            <person name="Cannon C."/>
            <person name="Castanera R."/>
            <person name="Culley D."/>
            <person name="Daum C."/>
            <person name="Ezra D."/>
            <person name="Gonzalez J."/>
            <person name="Henrissat B."/>
            <person name="Kuo A."/>
            <person name="Liang C."/>
            <person name="Lipzen A."/>
            <person name="Lutzoni F."/>
            <person name="Magnuson J."/>
            <person name="Mondo S."/>
            <person name="Nolan M."/>
            <person name="Ohm R."/>
            <person name="Pangilinan J."/>
            <person name="Park H.-J."/>
            <person name="Ramirez L."/>
            <person name="Alfaro M."/>
            <person name="Sun H."/>
            <person name="Tritt A."/>
            <person name="Yoshinaga Y."/>
            <person name="Zwiers L.-H."/>
            <person name="Turgeon B."/>
            <person name="Goodwin S."/>
            <person name="Spatafora J."/>
            <person name="Crous P."/>
            <person name="Grigoriev I."/>
        </authorList>
    </citation>
    <scope>NUCLEOTIDE SEQUENCE</scope>
    <source>
        <strain evidence="8">CBS 107.79</strain>
    </source>
</reference>
<evidence type="ECO:0000256" key="6">
    <source>
        <dbReference type="SAM" id="MobiDB-lite"/>
    </source>
</evidence>
<dbReference type="InterPro" id="IPR036388">
    <property type="entry name" value="WH-like_DNA-bd_sf"/>
</dbReference>
<evidence type="ECO:0000313" key="9">
    <source>
        <dbReference type="Proteomes" id="UP000800036"/>
    </source>
</evidence>
<evidence type="ECO:0000256" key="1">
    <source>
        <dbReference type="ARBA" id="ARBA00004123"/>
    </source>
</evidence>
<dbReference type="PANTHER" id="PTHR15938">
    <property type="entry name" value="TBP-1 INTERACTING PROTEIN"/>
    <property type="match status" value="1"/>
</dbReference>
<feature type="compositionally biased region" description="Basic and acidic residues" evidence="6">
    <location>
        <begin position="1"/>
        <end position="22"/>
    </location>
</feature>
<dbReference type="Pfam" id="PF07106">
    <property type="entry name" value="WHD_TBPIP"/>
    <property type="match status" value="1"/>
</dbReference>
<keyword evidence="4" id="KW-0539">Nucleus</keyword>
<evidence type="ECO:0000313" key="8">
    <source>
        <dbReference type="EMBL" id="KAF1977170.1"/>
    </source>
</evidence>
<dbReference type="PANTHER" id="PTHR15938:SF0">
    <property type="entry name" value="HOMOLOGOUS-PAIRING PROTEIN 2 HOMOLOG"/>
    <property type="match status" value="1"/>
</dbReference>
<evidence type="ECO:0000256" key="5">
    <source>
        <dbReference type="ARBA" id="ARBA00023254"/>
    </source>
</evidence>
<evidence type="ECO:0000256" key="4">
    <source>
        <dbReference type="ARBA" id="ARBA00023242"/>
    </source>
</evidence>
<dbReference type="GO" id="GO:0010774">
    <property type="term" value="P:meiotic strand invasion involved in reciprocal meiotic recombination"/>
    <property type="evidence" value="ECO:0007669"/>
    <property type="project" value="TreeGrafter"/>
</dbReference>
<keyword evidence="3" id="KW-0233">DNA recombination</keyword>
<dbReference type="Proteomes" id="UP000800036">
    <property type="component" value="Unassembled WGS sequence"/>
</dbReference>
<keyword evidence="9" id="KW-1185">Reference proteome</keyword>
<dbReference type="InterPro" id="IPR010776">
    <property type="entry name" value="Hop2_WH_dom"/>
</dbReference>
<dbReference type="GO" id="GO:0120230">
    <property type="term" value="F:recombinase activator activity"/>
    <property type="evidence" value="ECO:0007669"/>
    <property type="project" value="TreeGrafter"/>
</dbReference>
<dbReference type="Gene3D" id="1.10.10.10">
    <property type="entry name" value="Winged helix-like DNA-binding domain superfamily/Winged helix DNA-binding domain"/>
    <property type="match status" value="1"/>
</dbReference>
<name>A0A6A5VKQ4_9PLEO</name>
<organism evidence="8 9">
    <name type="scientific">Bimuria novae-zelandiae CBS 107.79</name>
    <dbReference type="NCBI Taxonomy" id="1447943"/>
    <lineage>
        <taxon>Eukaryota</taxon>
        <taxon>Fungi</taxon>
        <taxon>Dikarya</taxon>
        <taxon>Ascomycota</taxon>
        <taxon>Pezizomycotina</taxon>
        <taxon>Dothideomycetes</taxon>
        <taxon>Pleosporomycetidae</taxon>
        <taxon>Pleosporales</taxon>
        <taxon>Massarineae</taxon>
        <taxon>Didymosphaeriaceae</taxon>
        <taxon>Bimuria</taxon>
    </lineage>
</organism>
<feature type="region of interest" description="Disordered" evidence="6">
    <location>
        <begin position="1"/>
        <end position="26"/>
    </location>
</feature>
<dbReference type="GO" id="GO:0000709">
    <property type="term" value="P:meiotic joint molecule formation"/>
    <property type="evidence" value="ECO:0007669"/>
    <property type="project" value="TreeGrafter"/>
</dbReference>
<accession>A0A6A5VKQ4</accession>
<evidence type="ECO:0000256" key="2">
    <source>
        <dbReference type="ARBA" id="ARBA00007922"/>
    </source>
</evidence>
<dbReference type="EMBL" id="ML976664">
    <property type="protein sequence ID" value="KAF1977170.1"/>
    <property type="molecule type" value="Genomic_DNA"/>
</dbReference>
<dbReference type="GO" id="GO:0007129">
    <property type="term" value="P:homologous chromosome pairing at meiosis"/>
    <property type="evidence" value="ECO:0007669"/>
    <property type="project" value="TreeGrafter"/>
</dbReference>
<dbReference type="OrthoDB" id="272266at2759"/>
<sequence>MAPRKKTEEKEKPVSKATEKPAAKATANEAADMILDYLRDRPYSAIDVSANLHNKVTKAAAAKILKDLHERNEIEGRAAGKQIVYHAIQNPDDACTPSHLAALDTTTTSLRARTTTLLATAKSLRTTLTTLNSTLSTADLIASVTALKAEKAAVVARLESLRAGKAKKVTKREREEVDREWETYSRLSRKRAKIGKECWELIEGQLEGGEMRAEVREQLGLDE</sequence>
<keyword evidence="5" id="KW-0469">Meiosis</keyword>
<comment type="subcellular location">
    <subcellularLocation>
        <location evidence="1">Nucleus</location>
    </subcellularLocation>
</comment>
<dbReference type="GO" id="GO:0000794">
    <property type="term" value="C:condensed nuclear chromosome"/>
    <property type="evidence" value="ECO:0007669"/>
    <property type="project" value="TreeGrafter"/>
</dbReference>
<evidence type="ECO:0000256" key="3">
    <source>
        <dbReference type="ARBA" id="ARBA00023172"/>
    </source>
</evidence>
<comment type="similarity">
    <text evidence="2">Belongs to the HOP2 family.</text>
</comment>
<dbReference type="GO" id="GO:0120231">
    <property type="term" value="C:DNA recombinase auxiliary factor complex"/>
    <property type="evidence" value="ECO:0007669"/>
    <property type="project" value="TreeGrafter"/>
</dbReference>
<gene>
    <name evidence="8" type="ORF">BU23DRAFT_527564</name>
</gene>
<protein>
    <submittedName>
        <fullName evidence="8">TBPIP-domain-containing protein</fullName>
    </submittedName>
</protein>
<dbReference type="GO" id="GO:0003690">
    <property type="term" value="F:double-stranded DNA binding"/>
    <property type="evidence" value="ECO:0007669"/>
    <property type="project" value="TreeGrafter"/>
</dbReference>